<sequence length="151" mass="16528">MHPPQPQNAGADVSSLRQEDYHPHPLNLVPFLRAPVPITPIAGTPLRRPVRLNVLPPLYPYRSPSTSISADHPLHRHNAAINEQNNHGLIIANRDDNGNSNGNGDAQDDSSTIHPHPANLLEIHLVLPSVSYMRRKGAYGGEPYFAALPSE</sequence>
<protein>
    <submittedName>
        <fullName evidence="2">Uncharacterized protein</fullName>
    </submittedName>
</protein>
<accession>A0A439CLJ6</accession>
<keyword evidence="3" id="KW-1185">Reference proteome</keyword>
<dbReference type="Proteomes" id="UP000286045">
    <property type="component" value="Unassembled WGS sequence"/>
</dbReference>
<feature type="non-terminal residue" evidence="2">
    <location>
        <position position="151"/>
    </location>
</feature>
<organism evidence="2 3">
    <name type="scientific">Xylaria grammica</name>
    <dbReference type="NCBI Taxonomy" id="363999"/>
    <lineage>
        <taxon>Eukaryota</taxon>
        <taxon>Fungi</taxon>
        <taxon>Dikarya</taxon>
        <taxon>Ascomycota</taxon>
        <taxon>Pezizomycotina</taxon>
        <taxon>Sordariomycetes</taxon>
        <taxon>Xylariomycetidae</taxon>
        <taxon>Xylariales</taxon>
        <taxon>Xylariaceae</taxon>
        <taxon>Xylaria</taxon>
    </lineage>
</organism>
<gene>
    <name evidence="2" type="ORF">EKO27_g12073</name>
</gene>
<dbReference type="AlphaFoldDB" id="A0A439CLJ6"/>
<feature type="region of interest" description="Disordered" evidence="1">
    <location>
        <begin position="92"/>
        <end position="114"/>
    </location>
</feature>
<evidence type="ECO:0000256" key="1">
    <source>
        <dbReference type="SAM" id="MobiDB-lite"/>
    </source>
</evidence>
<proteinExistence type="predicted"/>
<comment type="caution">
    <text evidence="2">The sequence shown here is derived from an EMBL/GenBank/DDBJ whole genome shotgun (WGS) entry which is preliminary data.</text>
</comment>
<name>A0A439CLJ6_9PEZI</name>
<evidence type="ECO:0000313" key="3">
    <source>
        <dbReference type="Proteomes" id="UP000286045"/>
    </source>
</evidence>
<evidence type="ECO:0000313" key="2">
    <source>
        <dbReference type="EMBL" id="RWA03032.1"/>
    </source>
</evidence>
<reference evidence="2 3" key="1">
    <citation type="submission" date="2018-12" db="EMBL/GenBank/DDBJ databases">
        <title>Draft genome sequence of Xylaria grammica IHI A82.</title>
        <authorList>
            <person name="Buettner E."/>
            <person name="Kellner H."/>
        </authorList>
    </citation>
    <scope>NUCLEOTIDE SEQUENCE [LARGE SCALE GENOMIC DNA]</scope>
    <source>
        <strain evidence="2 3">IHI A82</strain>
    </source>
</reference>
<dbReference type="EMBL" id="RYZI01000993">
    <property type="protein sequence ID" value="RWA03032.1"/>
    <property type="molecule type" value="Genomic_DNA"/>
</dbReference>